<evidence type="ECO:0008006" key="5">
    <source>
        <dbReference type="Google" id="ProtNLM"/>
    </source>
</evidence>
<dbReference type="AlphaFoldDB" id="A0A0V1PXM5"/>
<reference evidence="3 4" key="1">
    <citation type="submission" date="2015-11" db="EMBL/GenBank/DDBJ databases">
        <title>The genome of Debaryomyces fabryi.</title>
        <authorList>
            <person name="Tafer H."/>
            <person name="Lopandic K."/>
        </authorList>
    </citation>
    <scope>NUCLEOTIDE SEQUENCE [LARGE SCALE GENOMIC DNA]</scope>
    <source>
        <strain evidence="3 4">CBS 789</strain>
    </source>
</reference>
<evidence type="ECO:0000313" key="3">
    <source>
        <dbReference type="EMBL" id="KSA01001.1"/>
    </source>
</evidence>
<gene>
    <name evidence="3" type="ORF">AC631_03252</name>
</gene>
<dbReference type="EMBL" id="LMYN01000067">
    <property type="protein sequence ID" value="KSA01001.1"/>
    <property type="molecule type" value="Genomic_DNA"/>
</dbReference>
<dbReference type="GeneID" id="26840261"/>
<comment type="caution">
    <text evidence="3">The sequence shown here is derived from an EMBL/GenBank/DDBJ whole genome shotgun (WGS) entry which is preliminary data.</text>
</comment>
<dbReference type="RefSeq" id="XP_015467103.1">
    <property type="nucleotide sequence ID" value="XM_015612081.1"/>
</dbReference>
<accession>A0A0V1PXM5</accession>
<sequence length="461" mass="53774">MRELPETIEVYHELVGRQIQDILQENKELKAKLERQESELRSIRIQYKSDIQALRDEANELETINNEFQEIIQHIGIPPKSKVQKDKVLNSRERLPMTPLTNKKRKLSEVDETISEEDSPLSQTAKPSQHGADSKHNAISNSLLLPTQLSSDSNASIERPAYNKDENGSPRLMYQGKPFDRNDYTESQFDMLPTQYSSQDNEDEIDLSKKLEPKSEASKIVIKEENKENFDEIEDSQDEFPLDSLDLIKKPPTKIKREPLEDITSKFNSKSQSQTYPKVPTHYTKLQRRAYLKDYYESKFKNSPEFKINLNSNPINEMDWIINDFKPNPNYVTPNQIKGTALSKNAQNNVNKFYQLAGPLPKVTQLTWNNEVIESDNDSIELSESQVLDKYPSPPGFMVSEFPDTQEQQLRNRIIDERQEDRIKRRIKQCIRSSKNKNGEFVFQVDILNKFVQQNRFTYDY</sequence>
<protein>
    <recommendedName>
        <fullName evidence="5">DNA endonuclease activator Ctp1 C-terminal domain-containing protein</fullName>
    </recommendedName>
</protein>
<dbReference type="OrthoDB" id="4083304at2759"/>
<dbReference type="Proteomes" id="UP000054251">
    <property type="component" value="Unassembled WGS sequence"/>
</dbReference>
<name>A0A0V1PXM5_9ASCO</name>
<feature type="coiled-coil region" evidence="1">
    <location>
        <begin position="12"/>
        <end position="71"/>
    </location>
</feature>
<dbReference type="SUPFAM" id="SSF89260">
    <property type="entry name" value="Collagen-binding domain"/>
    <property type="match status" value="1"/>
</dbReference>
<keyword evidence="4" id="KW-1185">Reference proteome</keyword>
<keyword evidence="1" id="KW-0175">Coiled coil</keyword>
<feature type="compositionally biased region" description="Basic and acidic residues" evidence="2">
    <location>
        <begin position="83"/>
        <end position="95"/>
    </location>
</feature>
<evidence type="ECO:0000256" key="2">
    <source>
        <dbReference type="SAM" id="MobiDB-lite"/>
    </source>
</evidence>
<feature type="compositionally biased region" description="Acidic residues" evidence="2">
    <location>
        <begin position="110"/>
        <end position="119"/>
    </location>
</feature>
<evidence type="ECO:0000256" key="1">
    <source>
        <dbReference type="SAM" id="Coils"/>
    </source>
</evidence>
<feature type="compositionally biased region" description="Polar residues" evidence="2">
    <location>
        <begin position="137"/>
        <end position="156"/>
    </location>
</feature>
<proteinExistence type="predicted"/>
<feature type="region of interest" description="Disordered" evidence="2">
    <location>
        <begin position="82"/>
        <end position="185"/>
    </location>
</feature>
<organism evidence="3 4">
    <name type="scientific">Debaryomyces fabryi</name>
    <dbReference type="NCBI Taxonomy" id="58627"/>
    <lineage>
        <taxon>Eukaryota</taxon>
        <taxon>Fungi</taxon>
        <taxon>Dikarya</taxon>
        <taxon>Ascomycota</taxon>
        <taxon>Saccharomycotina</taxon>
        <taxon>Pichiomycetes</taxon>
        <taxon>Debaryomycetaceae</taxon>
        <taxon>Debaryomyces</taxon>
    </lineage>
</organism>
<evidence type="ECO:0000313" key="4">
    <source>
        <dbReference type="Proteomes" id="UP000054251"/>
    </source>
</evidence>